<organism evidence="1">
    <name type="scientific">viral metagenome</name>
    <dbReference type="NCBI Taxonomy" id="1070528"/>
    <lineage>
        <taxon>unclassified sequences</taxon>
        <taxon>metagenomes</taxon>
        <taxon>organismal metagenomes</taxon>
    </lineage>
</organism>
<dbReference type="EMBL" id="MN741017">
    <property type="protein sequence ID" value="QHU22742.1"/>
    <property type="molecule type" value="Genomic_DNA"/>
</dbReference>
<proteinExistence type="predicted"/>
<evidence type="ECO:0000313" key="1">
    <source>
        <dbReference type="EMBL" id="QHU22742.1"/>
    </source>
</evidence>
<protein>
    <recommendedName>
        <fullName evidence="2">Methyltransferase</fullName>
    </recommendedName>
</protein>
<dbReference type="InterPro" id="IPR029063">
    <property type="entry name" value="SAM-dependent_MTases_sf"/>
</dbReference>
<reference evidence="1" key="1">
    <citation type="journal article" date="2020" name="Nature">
        <title>Giant virus diversity and host interactions through global metagenomics.</title>
        <authorList>
            <person name="Schulz F."/>
            <person name="Roux S."/>
            <person name="Paez-Espino D."/>
            <person name="Jungbluth S."/>
            <person name="Walsh D.A."/>
            <person name="Denef V.J."/>
            <person name="McMahon K.D."/>
            <person name="Konstantinidis K.T."/>
            <person name="Eloe-Fadrosh E.A."/>
            <person name="Kyrpides N.C."/>
            <person name="Woyke T."/>
        </authorList>
    </citation>
    <scope>NUCLEOTIDE SEQUENCE</scope>
    <source>
        <strain evidence="1">GVMAG-S-ERX555907-63</strain>
    </source>
</reference>
<dbReference type="Gene3D" id="3.40.50.150">
    <property type="entry name" value="Vaccinia Virus protein VP39"/>
    <property type="match status" value="1"/>
</dbReference>
<accession>A0A6C0KXP2</accession>
<name>A0A6C0KXP2_9ZZZZ</name>
<sequence length="272" mass="31266">MDQFYTNPDIALECFETLKKKVNIGSYDIQLEPSAGSGSFYKLMNPQKRIGLDIQPKYEGIIKQDFLSYTPDANKSYICIGNPPFGRVSSLAIKFFNKCAQFSDVIAFIIPRTFNKVSVQNKLNLNFILQYSEDLPLNPCCFTPKMSAKCCFQIWIRSSTPRQIFVYNKTHPHFDFIPYGEKDNNNQPTVPQGADFAIRAYGGKCGQIVHQNLQNLRPKSWHFIKANINIDLLKERFNNLDYSLSTMTVRQNSLGKFELIHLYSTFIESFTT</sequence>
<dbReference type="AlphaFoldDB" id="A0A6C0KXP2"/>
<dbReference type="SUPFAM" id="SSF53335">
    <property type="entry name" value="S-adenosyl-L-methionine-dependent methyltransferases"/>
    <property type="match status" value="1"/>
</dbReference>
<evidence type="ECO:0008006" key="2">
    <source>
        <dbReference type="Google" id="ProtNLM"/>
    </source>
</evidence>